<dbReference type="EMBL" id="LCHZ01000043">
    <property type="protein sequence ID" value="KKT45132.1"/>
    <property type="molecule type" value="Genomic_DNA"/>
</dbReference>
<protein>
    <submittedName>
        <fullName evidence="9">Integral membrane protein MviN</fullName>
    </submittedName>
</protein>
<dbReference type="GO" id="GO:0034204">
    <property type="term" value="P:lipid translocation"/>
    <property type="evidence" value="ECO:0007669"/>
    <property type="project" value="TreeGrafter"/>
</dbReference>
<evidence type="ECO:0000256" key="5">
    <source>
        <dbReference type="ARBA" id="ARBA00022984"/>
    </source>
</evidence>
<feature type="transmembrane region" description="Helical" evidence="8">
    <location>
        <begin position="145"/>
        <end position="165"/>
    </location>
</feature>
<feature type="transmembrane region" description="Helical" evidence="8">
    <location>
        <begin position="172"/>
        <end position="193"/>
    </location>
</feature>
<feature type="transmembrane region" description="Helical" evidence="8">
    <location>
        <begin position="199"/>
        <end position="226"/>
    </location>
</feature>
<dbReference type="PANTHER" id="PTHR47019">
    <property type="entry name" value="LIPID II FLIPPASE MURJ"/>
    <property type="match status" value="1"/>
</dbReference>
<keyword evidence="5" id="KW-0573">Peptidoglycan synthesis</keyword>
<feature type="transmembrane region" description="Helical" evidence="8">
    <location>
        <begin position="20"/>
        <end position="40"/>
    </location>
</feature>
<feature type="transmembrane region" description="Helical" evidence="8">
    <location>
        <begin position="324"/>
        <end position="345"/>
    </location>
</feature>
<feature type="transmembrane region" description="Helical" evidence="8">
    <location>
        <begin position="105"/>
        <end position="125"/>
    </location>
</feature>
<dbReference type="InterPro" id="IPR051050">
    <property type="entry name" value="Lipid_II_flippase_MurJ/MviN"/>
</dbReference>
<dbReference type="GO" id="GO:0005886">
    <property type="term" value="C:plasma membrane"/>
    <property type="evidence" value="ECO:0007669"/>
    <property type="project" value="UniProtKB-SubCell"/>
</dbReference>
<dbReference type="GO" id="GO:0015648">
    <property type="term" value="F:lipid-linked peptidoglycan transporter activity"/>
    <property type="evidence" value="ECO:0007669"/>
    <property type="project" value="TreeGrafter"/>
</dbReference>
<feature type="transmembrane region" description="Helical" evidence="8">
    <location>
        <begin position="366"/>
        <end position="384"/>
    </location>
</feature>
<evidence type="ECO:0000256" key="2">
    <source>
        <dbReference type="ARBA" id="ARBA00022475"/>
    </source>
</evidence>
<proteinExistence type="predicted"/>
<keyword evidence="7 8" id="KW-0472">Membrane</keyword>
<dbReference type="CDD" id="cd13123">
    <property type="entry name" value="MATE_MurJ_like"/>
    <property type="match status" value="1"/>
</dbReference>
<evidence type="ECO:0000313" key="9">
    <source>
        <dbReference type="EMBL" id="KKT45132.1"/>
    </source>
</evidence>
<dbReference type="Proteomes" id="UP000033861">
    <property type="component" value="Unassembled WGS sequence"/>
</dbReference>
<comment type="caution">
    <text evidence="9">The sequence shown here is derived from an EMBL/GenBank/DDBJ whole genome shotgun (WGS) entry which is preliminary data.</text>
</comment>
<dbReference type="Pfam" id="PF03023">
    <property type="entry name" value="MurJ"/>
    <property type="match status" value="1"/>
</dbReference>
<dbReference type="AlphaFoldDB" id="A0A0G1JMF4"/>
<evidence type="ECO:0000256" key="4">
    <source>
        <dbReference type="ARBA" id="ARBA00022960"/>
    </source>
</evidence>
<feature type="transmembrane region" description="Helical" evidence="8">
    <location>
        <begin position="396"/>
        <end position="419"/>
    </location>
</feature>
<evidence type="ECO:0000256" key="7">
    <source>
        <dbReference type="ARBA" id="ARBA00023136"/>
    </source>
</evidence>
<gene>
    <name evidence="9" type="ORF">UW35_C0043G0006</name>
</gene>
<evidence type="ECO:0000256" key="3">
    <source>
        <dbReference type="ARBA" id="ARBA00022692"/>
    </source>
</evidence>
<feature type="transmembrane region" description="Helical" evidence="8">
    <location>
        <begin position="60"/>
        <end position="84"/>
    </location>
</feature>
<keyword evidence="3 8" id="KW-0812">Transmembrane</keyword>
<evidence type="ECO:0000256" key="6">
    <source>
        <dbReference type="ARBA" id="ARBA00022989"/>
    </source>
</evidence>
<evidence type="ECO:0000313" key="10">
    <source>
        <dbReference type="Proteomes" id="UP000033861"/>
    </source>
</evidence>
<keyword evidence="4" id="KW-0133">Cell shape</keyword>
<dbReference type="GO" id="GO:0009252">
    <property type="term" value="P:peptidoglycan biosynthetic process"/>
    <property type="evidence" value="ECO:0007669"/>
    <property type="project" value="UniProtKB-KW"/>
</dbReference>
<dbReference type="NCBIfam" id="TIGR01695">
    <property type="entry name" value="murJ_mviN"/>
    <property type="match status" value="1"/>
</dbReference>
<dbReference type="PRINTS" id="PR01806">
    <property type="entry name" value="VIRFACTRMVIN"/>
</dbReference>
<comment type="subcellular location">
    <subcellularLocation>
        <location evidence="1">Cell membrane</location>
        <topology evidence="1">Multi-pass membrane protein</topology>
    </subcellularLocation>
</comment>
<dbReference type="InterPro" id="IPR004268">
    <property type="entry name" value="MurJ"/>
</dbReference>
<dbReference type="STRING" id="1618404.UW35_C0043G0006"/>
<name>A0A0G1JMF4_9BACT</name>
<organism evidence="9 10">
    <name type="scientific">Candidatus Collierbacteria bacterium GW2011_GWF2_44_15</name>
    <dbReference type="NCBI Taxonomy" id="1618404"/>
    <lineage>
        <taxon>Bacteria</taxon>
        <taxon>Candidatus Collieribacteriota</taxon>
    </lineage>
</organism>
<dbReference type="PANTHER" id="PTHR47019:SF1">
    <property type="entry name" value="LIPID II FLIPPASE MURJ"/>
    <property type="match status" value="1"/>
</dbReference>
<sequence length="446" mass="48423">MVQKFFRASQDFFNRKSNNILSAAAIIGVSYLASALLGLIRNRLLATRFFGGLEGDLDVYFAAFVIPDTIFQLLVVGAISAAFIPIYQEYSQKSEEEAHDLANSALTTIGFFFFIISALVAIFARPLSGIIAHFPPEKLDLMANLVRLMAVAQLLFTVSAFLTGVLQSQRRFLMPAIAPLLYNFGTIIGVFFLSPTLGIYSAAVGVVLGSVLHVLIQVPTALAIGYRPGIKIAPKHPGVLTMLRLMPPRSLALGLDQIERWVAVNLTSLLAAGSLSIFNFARQLYVLPISLFGVSLSQASFPALAEEAGSSDKTKFKSILSKSILQIFFFALPASILILILRVPLVRIAFGARSFPWEATLTTGRALAFLALTIAPQAVVQTLTRSLHALKDTKTPVYTGIVTMISFVSLAFIFGCHVLQQFNRFPSPLLDSPTSGGCIGNFHPYL</sequence>
<keyword evidence="2" id="KW-1003">Cell membrane</keyword>
<evidence type="ECO:0000256" key="8">
    <source>
        <dbReference type="SAM" id="Phobius"/>
    </source>
</evidence>
<dbReference type="GO" id="GO:0008360">
    <property type="term" value="P:regulation of cell shape"/>
    <property type="evidence" value="ECO:0007669"/>
    <property type="project" value="UniProtKB-KW"/>
</dbReference>
<evidence type="ECO:0000256" key="1">
    <source>
        <dbReference type="ARBA" id="ARBA00004651"/>
    </source>
</evidence>
<keyword evidence="6 8" id="KW-1133">Transmembrane helix</keyword>
<accession>A0A0G1JMF4</accession>
<reference evidence="9 10" key="1">
    <citation type="journal article" date="2015" name="Nature">
        <title>rRNA introns, odd ribosomes, and small enigmatic genomes across a large radiation of phyla.</title>
        <authorList>
            <person name="Brown C.T."/>
            <person name="Hug L.A."/>
            <person name="Thomas B.C."/>
            <person name="Sharon I."/>
            <person name="Castelle C.J."/>
            <person name="Singh A."/>
            <person name="Wilkins M.J."/>
            <person name="Williams K.H."/>
            <person name="Banfield J.F."/>
        </authorList>
    </citation>
    <scope>NUCLEOTIDE SEQUENCE [LARGE SCALE GENOMIC DNA]</scope>
</reference>